<evidence type="ECO:0000259" key="12">
    <source>
        <dbReference type="Pfam" id="PF01370"/>
    </source>
</evidence>
<organism evidence="13 14">
    <name type="scientific">Streptococcus pseudoporcinus LQ 940-04</name>
    <dbReference type="NCBI Taxonomy" id="875093"/>
    <lineage>
        <taxon>Bacteria</taxon>
        <taxon>Bacillati</taxon>
        <taxon>Bacillota</taxon>
        <taxon>Bacilli</taxon>
        <taxon>Lactobacillales</taxon>
        <taxon>Streptococcaceae</taxon>
        <taxon>Streptococcus</taxon>
    </lineage>
</organism>
<evidence type="ECO:0000256" key="3">
    <source>
        <dbReference type="ARBA" id="ARBA00004947"/>
    </source>
</evidence>
<dbReference type="Pfam" id="PF01370">
    <property type="entry name" value="Epimerase"/>
    <property type="match status" value="1"/>
</dbReference>
<evidence type="ECO:0000256" key="9">
    <source>
        <dbReference type="ARBA" id="ARBA00023235"/>
    </source>
</evidence>
<dbReference type="EC" id="5.1.3.2" evidence="5 11"/>
<feature type="domain" description="NAD-dependent epimerase/dehydratase" evidence="12">
    <location>
        <begin position="3"/>
        <end position="252"/>
    </location>
</feature>
<dbReference type="PANTHER" id="PTHR43725">
    <property type="entry name" value="UDP-GLUCOSE 4-EPIMERASE"/>
    <property type="match status" value="1"/>
</dbReference>
<sequence length="329" mass="37085">MSILVVGGAGYIGSHTVEELIKNNYDVLVIDNLQTGHIKSLPKSITFYYGDIRDKELVTKVFSENNITAVIHFAANLLVEESMREPLLYFNNNVGGMIALLEVMRDFKVKNLVFSSTAAVYGEPEIALVSEESNLIPKNPYGESKLMMEKIIRWCSDAYGINYVALRYFNVAGASFDSNIGEDHTCETHLIPIVIQVANNKREKLSVYGDDYPTHDGTCIRDYVHVVDLAKAHILAMEYINREKRNNVFNVGSSKGFSVLEIVKNVELYTGCSVNYSIERRRQGDPAVLIAKSDKIKEVLGWNPTFTNMKDIITSAWNWHKNNPEGFIE</sequence>
<evidence type="ECO:0000313" key="13">
    <source>
        <dbReference type="EMBL" id="EHI64879.1"/>
    </source>
</evidence>
<dbReference type="InterPro" id="IPR005886">
    <property type="entry name" value="UDP_G4E"/>
</dbReference>
<dbReference type="OrthoDB" id="9801785at2"/>
<comment type="catalytic activity">
    <reaction evidence="1 11">
        <text>UDP-alpha-D-glucose = UDP-alpha-D-galactose</text>
        <dbReference type="Rhea" id="RHEA:22168"/>
        <dbReference type="ChEBI" id="CHEBI:58885"/>
        <dbReference type="ChEBI" id="CHEBI:66914"/>
        <dbReference type="EC" id="5.1.3.2"/>
    </reaction>
</comment>
<dbReference type="NCBIfam" id="TIGR01179">
    <property type="entry name" value="galE"/>
    <property type="match status" value="1"/>
</dbReference>
<dbReference type="EMBL" id="AEUY02000005">
    <property type="protein sequence ID" value="EHI64879.1"/>
    <property type="molecule type" value="Genomic_DNA"/>
</dbReference>
<evidence type="ECO:0000256" key="8">
    <source>
        <dbReference type="ARBA" id="ARBA00023144"/>
    </source>
</evidence>
<dbReference type="InterPro" id="IPR036291">
    <property type="entry name" value="NAD(P)-bd_dom_sf"/>
</dbReference>
<evidence type="ECO:0000256" key="1">
    <source>
        <dbReference type="ARBA" id="ARBA00000083"/>
    </source>
</evidence>
<comment type="subunit">
    <text evidence="11">Homodimer.</text>
</comment>
<dbReference type="PANTHER" id="PTHR43725:SF53">
    <property type="entry name" value="UDP-ARABINOSE 4-EPIMERASE 1"/>
    <property type="match status" value="1"/>
</dbReference>
<dbReference type="CDD" id="cd05247">
    <property type="entry name" value="UDP_G4E_1_SDR_e"/>
    <property type="match status" value="1"/>
</dbReference>
<comment type="pathway">
    <text evidence="3 11">Carbohydrate metabolism; galactose metabolism.</text>
</comment>
<dbReference type="SUPFAM" id="SSF51735">
    <property type="entry name" value="NAD(P)-binding Rossmann-fold domains"/>
    <property type="match status" value="1"/>
</dbReference>
<proteinExistence type="inferred from homology"/>
<comment type="caution">
    <text evidence="13">The sequence shown here is derived from an EMBL/GenBank/DDBJ whole genome shotgun (WGS) entry which is preliminary data.</text>
</comment>
<evidence type="ECO:0000256" key="5">
    <source>
        <dbReference type="ARBA" id="ARBA00013189"/>
    </source>
</evidence>
<evidence type="ECO:0000256" key="10">
    <source>
        <dbReference type="ARBA" id="ARBA00023277"/>
    </source>
</evidence>
<dbReference type="GO" id="GO:0003978">
    <property type="term" value="F:UDP-glucose 4-epimerase activity"/>
    <property type="evidence" value="ECO:0007669"/>
    <property type="project" value="UniProtKB-UniRule"/>
</dbReference>
<dbReference type="InterPro" id="IPR001509">
    <property type="entry name" value="Epimerase_deHydtase"/>
</dbReference>
<evidence type="ECO:0000256" key="6">
    <source>
        <dbReference type="ARBA" id="ARBA00018569"/>
    </source>
</evidence>
<keyword evidence="7 11" id="KW-0520">NAD</keyword>
<comment type="similarity">
    <text evidence="4 11">Belongs to the NAD(P)-dependent epimerase/dehydratase family.</text>
</comment>
<dbReference type="AlphaFoldDB" id="G5KAA2"/>
<dbReference type="GO" id="GO:0033499">
    <property type="term" value="P:galactose catabolic process via UDP-galactose, Leloir pathway"/>
    <property type="evidence" value="ECO:0007669"/>
    <property type="project" value="TreeGrafter"/>
</dbReference>
<evidence type="ECO:0000256" key="7">
    <source>
        <dbReference type="ARBA" id="ARBA00023027"/>
    </source>
</evidence>
<accession>G5KAA2</accession>
<dbReference type="Gene3D" id="3.90.25.10">
    <property type="entry name" value="UDP-galactose 4-epimerase, domain 1"/>
    <property type="match status" value="1"/>
</dbReference>
<dbReference type="GeneID" id="58555253"/>
<evidence type="ECO:0000256" key="4">
    <source>
        <dbReference type="ARBA" id="ARBA00007637"/>
    </source>
</evidence>
<reference evidence="13 14" key="1">
    <citation type="journal article" date="2014" name="Int. J. Syst. Evol. Microbiol.">
        <title>Phylogenomics and the dynamic genome evolution of the genus Streptococcus.</title>
        <authorList>
            <consortium name="The Broad Institute Genome Sequencing Platform"/>
            <person name="Richards V.P."/>
            <person name="Palmer S.R."/>
            <person name="Pavinski Bitar P.D."/>
            <person name="Qin X."/>
            <person name="Weinstock G.M."/>
            <person name="Highlander S.K."/>
            <person name="Town C.D."/>
            <person name="Burne R.A."/>
            <person name="Stanhope M.J."/>
        </authorList>
    </citation>
    <scope>NUCLEOTIDE SEQUENCE [LARGE SCALE GENOMIC DNA]</scope>
    <source>
        <strain evidence="13 14">LQ 940-04</strain>
    </source>
</reference>
<keyword evidence="9 11" id="KW-0413">Isomerase</keyword>
<dbReference type="Proteomes" id="UP000003217">
    <property type="component" value="Unassembled WGS sequence"/>
</dbReference>
<dbReference type="UniPathway" id="UPA00214"/>
<dbReference type="Gene3D" id="3.40.50.720">
    <property type="entry name" value="NAD(P)-binding Rossmann-like Domain"/>
    <property type="match status" value="1"/>
</dbReference>
<keyword evidence="10 11" id="KW-0119">Carbohydrate metabolism</keyword>
<name>G5KAA2_9STRE</name>
<evidence type="ECO:0000256" key="2">
    <source>
        <dbReference type="ARBA" id="ARBA00001911"/>
    </source>
</evidence>
<keyword evidence="8" id="KW-0299">Galactose metabolism</keyword>
<comment type="cofactor">
    <cofactor evidence="2 11">
        <name>NAD(+)</name>
        <dbReference type="ChEBI" id="CHEBI:57540"/>
    </cofactor>
</comment>
<gene>
    <name evidence="13" type="primary">galE_2</name>
    <name evidence="13" type="ORF">STRPS_0695</name>
</gene>
<keyword evidence="14" id="KW-1185">Reference proteome</keyword>
<dbReference type="RefSeq" id="WP_007895288.1">
    <property type="nucleotide sequence ID" value="NZ_AEUY02000005.1"/>
</dbReference>
<evidence type="ECO:0000313" key="14">
    <source>
        <dbReference type="Proteomes" id="UP000003217"/>
    </source>
</evidence>
<protein>
    <recommendedName>
        <fullName evidence="6 11">UDP-glucose 4-epimerase</fullName>
        <ecNumber evidence="5 11">5.1.3.2</ecNumber>
    </recommendedName>
</protein>
<evidence type="ECO:0000256" key="11">
    <source>
        <dbReference type="RuleBase" id="RU366046"/>
    </source>
</evidence>